<dbReference type="PANTHER" id="PTHR21666:SF270">
    <property type="entry name" value="MUREIN HYDROLASE ACTIVATOR ENVC"/>
    <property type="match status" value="1"/>
</dbReference>
<feature type="coiled-coil region" evidence="1">
    <location>
        <begin position="108"/>
        <end position="187"/>
    </location>
</feature>
<evidence type="ECO:0000313" key="5">
    <source>
        <dbReference type="Proteomes" id="UP000540506"/>
    </source>
</evidence>
<dbReference type="SUPFAM" id="SSF51261">
    <property type="entry name" value="Duplicated hybrid motif"/>
    <property type="match status" value="1"/>
</dbReference>
<accession>A0A7W7VVC4</accession>
<reference evidence="4 5" key="1">
    <citation type="submission" date="2020-08" db="EMBL/GenBank/DDBJ databases">
        <title>Sequencing the genomes of 1000 actinobacteria strains.</title>
        <authorList>
            <person name="Klenk H.-P."/>
        </authorList>
    </citation>
    <scope>NUCLEOTIDE SEQUENCE [LARGE SCALE GENOMIC DNA]</scope>
    <source>
        <strain evidence="4 5">DSM 41654</strain>
    </source>
</reference>
<dbReference type="EMBL" id="JACHJV010000001">
    <property type="protein sequence ID" value="MBB4924241.1"/>
    <property type="molecule type" value="Genomic_DNA"/>
</dbReference>
<feature type="domain" description="M23ase beta-sheet core" evidence="3">
    <location>
        <begin position="220"/>
        <end position="314"/>
    </location>
</feature>
<comment type="caution">
    <text evidence="4">The sequence shown here is derived from an EMBL/GenBank/DDBJ whole genome shotgun (WGS) entry which is preliminary data.</text>
</comment>
<dbReference type="InterPro" id="IPR016047">
    <property type="entry name" value="M23ase_b-sheet_dom"/>
</dbReference>
<evidence type="ECO:0000313" key="4">
    <source>
        <dbReference type="EMBL" id="MBB4924241.1"/>
    </source>
</evidence>
<gene>
    <name evidence="4" type="ORF">FHR34_003234</name>
</gene>
<proteinExistence type="predicted"/>
<dbReference type="CDD" id="cd12797">
    <property type="entry name" value="M23_peptidase"/>
    <property type="match status" value="1"/>
</dbReference>
<dbReference type="PANTHER" id="PTHR21666">
    <property type="entry name" value="PEPTIDASE-RELATED"/>
    <property type="match status" value="1"/>
</dbReference>
<dbReference type="GO" id="GO:0004222">
    <property type="term" value="F:metalloendopeptidase activity"/>
    <property type="evidence" value="ECO:0007669"/>
    <property type="project" value="TreeGrafter"/>
</dbReference>
<protein>
    <submittedName>
        <fullName evidence="4">Murein DD-endopeptidase MepM/ murein hydrolase activator NlpD</fullName>
    </submittedName>
</protein>
<evidence type="ECO:0000259" key="3">
    <source>
        <dbReference type="Pfam" id="PF01551"/>
    </source>
</evidence>
<keyword evidence="1" id="KW-0175">Coiled coil</keyword>
<feature type="region of interest" description="Disordered" evidence="2">
    <location>
        <begin position="1"/>
        <end position="33"/>
    </location>
</feature>
<dbReference type="Pfam" id="PF01551">
    <property type="entry name" value="Peptidase_M23"/>
    <property type="match status" value="1"/>
</dbReference>
<name>A0A7W7VVC4_KITKI</name>
<dbReference type="RefSeq" id="WP_312897274.1">
    <property type="nucleotide sequence ID" value="NZ_JACHJV010000001.1"/>
</dbReference>
<dbReference type="Gene3D" id="2.70.70.10">
    <property type="entry name" value="Glucose Permease (Domain IIA)"/>
    <property type="match status" value="1"/>
</dbReference>
<dbReference type="InterPro" id="IPR011055">
    <property type="entry name" value="Dup_hybrid_motif"/>
</dbReference>
<dbReference type="InterPro" id="IPR050570">
    <property type="entry name" value="Cell_wall_metabolism_enzyme"/>
</dbReference>
<dbReference type="AlphaFoldDB" id="A0A7W7VVC4"/>
<dbReference type="Proteomes" id="UP000540506">
    <property type="component" value="Unassembled WGS sequence"/>
</dbReference>
<keyword evidence="4" id="KW-0378">Hydrolase</keyword>
<evidence type="ECO:0000256" key="1">
    <source>
        <dbReference type="SAM" id="Coils"/>
    </source>
</evidence>
<organism evidence="4 5">
    <name type="scientific">Kitasatospora kifunensis</name>
    <name type="common">Streptomyces kifunensis</name>
    <dbReference type="NCBI Taxonomy" id="58351"/>
    <lineage>
        <taxon>Bacteria</taxon>
        <taxon>Bacillati</taxon>
        <taxon>Actinomycetota</taxon>
        <taxon>Actinomycetes</taxon>
        <taxon>Kitasatosporales</taxon>
        <taxon>Streptomycetaceae</taxon>
        <taxon>Kitasatospora</taxon>
    </lineage>
</organism>
<evidence type="ECO:0000256" key="2">
    <source>
        <dbReference type="SAM" id="MobiDB-lite"/>
    </source>
</evidence>
<sequence length="325" mass="32272">MALTHSPESRTEAGTTGLLDHPGATADPARHRVPRQARAGAPVLGVTAMAAALGATGLSATAAAAATPAPAPAPALTAPDQDAPTLLDGAADPGLALAARIQQQADHRRTAAEEAARLEAANEAAAKRATQAEAAARAQAEAAAQAAKEQAAQEQAAREQAVKEAAEQAAKAKAAEQAAQADQAKAEQPKAAAQFTARLPLAKYTLTGRYAQAGSHWANLHTGLDFAAAAGTPVGAVSGGTVSSAGWSGAYGYRVIQTLPDGTELWYCHLASIAVTGGQVAPGTVLGKVGATGNVTGPHLHLEVRPGGGAPVDPAAWLAAHGATA</sequence>
<feature type="region of interest" description="Disordered" evidence="2">
    <location>
        <begin position="70"/>
        <end position="90"/>
    </location>
</feature>
<keyword evidence="5" id="KW-1185">Reference proteome</keyword>
<dbReference type="FunFam" id="2.70.70.10:FF:000013">
    <property type="entry name" value="Peptidase family M23"/>
    <property type="match status" value="1"/>
</dbReference>